<dbReference type="InterPro" id="IPR051685">
    <property type="entry name" value="Ycf3/AcsC/BcsC/TPR_MFPF"/>
</dbReference>
<dbReference type="PANTHER" id="PTHR44943">
    <property type="entry name" value="CELLULOSE SYNTHASE OPERON PROTEIN C"/>
    <property type="match status" value="1"/>
</dbReference>
<protein>
    <submittedName>
        <fullName evidence="5">TPR Domain containing protein</fullName>
    </submittedName>
</protein>
<dbReference type="Pfam" id="PF14559">
    <property type="entry name" value="TPR_19"/>
    <property type="match status" value="1"/>
</dbReference>
<dbReference type="RefSeq" id="WP_114205388.1">
    <property type="nucleotide sequence ID" value="NZ_CP030840.1"/>
</dbReference>
<keyword evidence="6" id="KW-1185">Reference proteome</keyword>
<feature type="signal peptide" evidence="4">
    <location>
        <begin position="1"/>
        <end position="27"/>
    </location>
</feature>
<dbReference type="EMBL" id="CP030840">
    <property type="protein sequence ID" value="AXC09570.1"/>
    <property type="molecule type" value="Genomic_DNA"/>
</dbReference>
<dbReference type="SUPFAM" id="SSF49452">
    <property type="entry name" value="Starch-binding domain-like"/>
    <property type="match status" value="1"/>
</dbReference>
<gene>
    <name evidence="5" type="ORF">ACPOL_0185</name>
</gene>
<dbReference type="InterPro" id="IPR011990">
    <property type="entry name" value="TPR-like_helical_dom_sf"/>
</dbReference>
<feature type="repeat" description="TPR" evidence="3">
    <location>
        <begin position="195"/>
        <end position="228"/>
    </location>
</feature>
<organism evidence="5 6">
    <name type="scientific">Acidisarcina polymorpha</name>
    <dbReference type="NCBI Taxonomy" id="2211140"/>
    <lineage>
        <taxon>Bacteria</taxon>
        <taxon>Pseudomonadati</taxon>
        <taxon>Acidobacteriota</taxon>
        <taxon>Terriglobia</taxon>
        <taxon>Terriglobales</taxon>
        <taxon>Acidobacteriaceae</taxon>
        <taxon>Acidisarcina</taxon>
    </lineage>
</organism>
<reference evidence="5 6" key="1">
    <citation type="journal article" date="2018" name="Front. Microbiol.">
        <title>Hydrolytic Capabilities as a Key to Environmental Success: Chitinolytic and Cellulolytic Acidobacteria From Acidic Sub-arctic Soils and Boreal Peatlands.</title>
        <authorList>
            <person name="Belova S.E."/>
            <person name="Ravin N.V."/>
            <person name="Pankratov T.A."/>
            <person name="Rakitin A.L."/>
            <person name="Ivanova A.A."/>
            <person name="Beletsky A.V."/>
            <person name="Mardanov A.V."/>
            <person name="Sinninghe Damste J.S."/>
            <person name="Dedysh S.N."/>
        </authorList>
    </citation>
    <scope>NUCLEOTIDE SEQUENCE [LARGE SCALE GENOMIC DNA]</scope>
    <source>
        <strain evidence="5 6">SBC82</strain>
    </source>
</reference>
<dbReference type="AlphaFoldDB" id="A0A2Z5FS48"/>
<accession>A0A2Z5FS48</accession>
<keyword evidence="2 3" id="KW-0802">TPR repeat</keyword>
<name>A0A2Z5FS48_9BACT</name>
<dbReference type="Proteomes" id="UP000253606">
    <property type="component" value="Chromosome"/>
</dbReference>
<evidence type="ECO:0000256" key="1">
    <source>
        <dbReference type="ARBA" id="ARBA00022737"/>
    </source>
</evidence>
<keyword evidence="1" id="KW-0677">Repeat</keyword>
<dbReference type="InterPro" id="IPR019734">
    <property type="entry name" value="TPR_rpt"/>
</dbReference>
<dbReference type="Pfam" id="PF13181">
    <property type="entry name" value="TPR_8"/>
    <property type="match status" value="1"/>
</dbReference>
<dbReference type="Gene3D" id="2.60.40.1120">
    <property type="entry name" value="Carboxypeptidase-like, regulatory domain"/>
    <property type="match status" value="1"/>
</dbReference>
<dbReference type="GO" id="GO:0030246">
    <property type="term" value="F:carbohydrate binding"/>
    <property type="evidence" value="ECO:0007669"/>
    <property type="project" value="InterPro"/>
</dbReference>
<dbReference type="SMART" id="SM00028">
    <property type="entry name" value="TPR"/>
    <property type="match status" value="2"/>
</dbReference>
<dbReference type="KEGG" id="abas:ACPOL_0185"/>
<dbReference type="InterPro" id="IPR013784">
    <property type="entry name" value="Carb-bd-like_fold"/>
</dbReference>
<evidence type="ECO:0000313" key="5">
    <source>
        <dbReference type="EMBL" id="AXC09570.1"/>
    </source>
</evidence>
<proteinExistence type="predicted"/>
<evidence type="ECO:0000256" key="4">
    <source>
        <dbReference type="SAM" id="SignalP"/>
    </source>
</evidence>
<dbReference type="PROSITE" id="PS50005">
    <property type="entry name" value="TPR"/>
    <property type="match status" value="1"/>
</dbReference>
<dbReference type="PANTHER" id="PTHR44943:SF8">
    <property type="entry name" value="TPR REPEAT-CONTAINING PROTEIN MJ0263"/>
    <property type="match status" value="1"/>
</dbReference>
<evidence type="ECO:0000313" key="6">
    <source>
        <dbReference type="Proteomes" id="UP000253606"/>
    </source>
</evidence>
<keyword evidence="4" id="KW-0732">Signal</keyword>
<dbReference type="Gene3D" id="1.25.40.10">
    <property type="entry name" value="Tetratricopeptide repeat domain"/>
    <property type="match status" value="2"/>
</dbReference>
<feature type="chain" id="PRO_5016446820" evidence="4">
    <location>
        <begin position="28"/>
        <end position="374"/>
    </location>
</feature>
<sequence length="374" mass="39568">MRRFKLSLVAALLAPLLVAVPAFVKQAAAQAAAPAATGSIHGHAQDPVGIAMPDGIITLSTDGGKTAKYTFNTDPNGDYKGTGIAPGTYTVSLRKPDTAPDKVVDQFPEVKIAAGADTLQDFDLTRADYVAKMTPEQRKQAEDLRAKNAAALKENSVIKNLNANLVKARDDNKNKNYAEAESLMTQATQAKPDAAVLWLELGMAQSGLKKYDDAATSLKKAIDIDAASKKPNPEIQGAAGNALGEVLANQKKVDDAQAAYEAAAKINPTQAGMYYQNETIVMSRTGNVEATVTAADKAIAADPTKPIPYYLKGQALINKATVDPKTQKIVAPPGCAEAYQKYLELAPDGQFANDAKSVLGEMGQTVKSSYKAKK</sequence>
<dbReference type="SUPFAM" id="SSF48452">
    <property type="entry name" value="TPR-like"/>
    <property type="match status" value="1"/>
</dbReference>
<evidence type="ECO:0000256" key="2">
    <source>
        <dbReference type="ARBA" id="ARBA00022803"/>
    </source>
</evidence>
<evidence type="ECO:0000256" key="3">
    <source>
        <dbReference type="PROSITE-ProRule" id="PRU00339"/>
    </source>
</evidence>
<dbReference type="OrthoDB" id="108250at2"/>